<dbReference type="Proteomes" id="UP001141434">
    <property type="component" value="Unassembled WGS sequence"/>
</dbReference>
<evidence type="ECO:0000313" key="1">
    <source>
        <dbReference type="EMBL" id="KAJ5084402.1"/>
    </source>
</evidence>
<sequence>MKDLLFSAAGLQSFLQRLGVVVDKAPGALGVYYWEPAWVQNAGLGGSCSDHLLVSWEMDAVRTSLRTLGGL</sequence>
<organism evidence="1 2">
    <name type="scientific">Penicillium alfredii</name>
    <dbReference type="NCBI Taxonomy" id="1506179"/>
    <lineage>
        <taxon>Eukaryota</taxon>
        <taxon>Fungi</taxon>
        <taxon>Dikarya</taxon>
        <taxon>Ascomycota</taxon>
        <taxon>Pezizomycotina</taxon>
        <taxon>Eurotiomycetes</taxon>
        <taxon>Eurotiomycetidae</taxon>
        <taxon>Eurotiales</taxon>
        <taxon>Aspergillaceae</taxon>
        <taxon>Penicillium</taxon>
    </lineage>
</organism>
<reference evidence="1" key="1">
    <citation type="submission" date="2022-11" db="EMBL/GenBank/DDBJ databases">
        <authorList>
            <person name="Petersen C."/>
        </authorList>
    </citation>
    <scope>NUCLEOTIDE SEQUENCE</scope>
    <source>
        <strain evidence="1">IBT 34128</strain>
    </source>
</reference>
<dbReference type="RefSeq" id="XP_056507799.1">
    <property type="nucleotide sequence ID" value="XM_056659506.1"/>
</dbReference>
<evidence type="ECO:0000313" key="2">
    <source>
        <dbReference type="Proteomes" id="UP001141434"/>
    </source>
</evidence>
<comment type="caution">
    <text evidence="1">The sequence shown here is derived from an EMBL/GenBank/DDBJ whole genome shotgun (WGS) entry which is preliminary data.</text>
</comment>
<name>A0A9W9EM63_9EURO</name>
<keyword evidence="2" id="KW-1185">Reference proteome</keyword>
<proteinExistence type="predicted"/>
<dbReference type="Gene3D" id="3.20.20.80">
    <property type="entry name" value="Glycosidases"/>
    <property type="match status" value="1"/>
</dbReference>
<protein>
    <submittedName>
        <fullName evidence="1">Glycoside hydrolase superfamily</fullName>
    </submittedName>
</protein>
<dbReference type="GO" id="GO:0016787">
    <property type="term" value="F:hydrolase activity"/>
    <property type="evidence" value="ECO:0007669"/>
    <property type="project" value="UniProtKB-KW"/>
</dbReference>
<dbReference type="AlphaFoldDB" id="A0A9W9EM63"/>
<dbReference type="OrthoDB" id="110914at2759"/>
<dbReference type="EMBL" id="JAPMSZ010000011">
    <property type="protein sequence ID" value="KAJ5084402.1"/>
    <property type="molecule type" value="Genomic_DNA"/>
</dbReference>
<keyword evidence="1" id="KW-0378">Hydrolase</keyword>
<accession>A0A9W9EM63</accession>
<dbReference type="GeneID" id="81398675"/>
<gene>
    <name evidence="1" type="ORF">NUU61_008981</name>
</gene>
<reference evidence="1" key="2">
    <citation type="journal article" date="2023" name="IMA Fungus">
        <title>Comparative genomic study of the Penicillium genus elucidates a diverse pangenome and 15 lateral gene transfer events.</title>
        <authorList>
            <person name="Petersen C."/>
            <person name="Sorensen T."/>
            <person name="Nielsen M.R."/>
            <person name="Sondergaard T.E."/>
            <person name="Sorensen J.L."/>
            <person name="Fitzpatrick D.A."/>
            <person name="Frisvad J.C."/>
            <person name="Nielsen K.L."/>
        </authorList>
    </citation>
    <scope>NUCLEOTIDE SEQUENCE</scope>
    <source>
        <strain evidence="1">IBT 34128</strain>
    </source>
</reference>